<dbReference type="GO" id="GO:0005829">
    <property type="term" value="C:cytosol"/>
    <property type="evidence" value="ECO:0007669"/>
    <property type="project" value="TreeGrafter"/>
</dbReference>
<comment type="caution">
    <text evidence="5">The sequence shown here is derived from an EMBL/GenBank/DDBJ whole genome shotgun (WGS) entry which is preliminary data.</text>
</comment>
<evidence type="ECO:0000313" key="5">
    <source>
        <dbReference type="EMBL" id="KPV44246.1"/>
    </source>
</evidence>
<dbReference type="CDD" id="cd06127">
    <property type="entry name" value="DEDDh"/>
    <property type="match status" value="1"/>
</dbReference>
<dbReference type="PANTHER" id="PTHR30231">
    <property type="entry name" value="DNA POLYMERASE III SUBUNIT EPSILON"/>
    <property type="match status" value="1"/>
</dbReference>
<dbReference type="RefSeq" id="WP_083486076.1">
    <property type="nucleotide sequence ID" value="NZ_LJCO01000038.1"/>
</dbReference>
<protein>
    <recommendedName>
        <fullName evidence="4">Exonuclease domain-containing protein</fullName>
    </recommendedName>
</protein>
<dbReference type="InterPro" id="IPR036397">
    <property type="entry name" value="RNaseH_sf"/>
</dbReference>
<dbReference type="EMBL" id="LJCO01000038">
    <property type="protein sequence ID" value="KPV44246.1"/>
    <property type="molecule type" value="Genomic_DNA"/>
</dbReference>
<organism evidence="5 6">
    <name type="scientific">Alicyclobacillus ferrooxydans</name>
    <dbReference type="NCBI Taxonomy" id="471514"/>
    <lineage>
        <taxon>Bacteria</taxon>
        <taxon>Bacillati</taxon>
        <taxon>Bacillota</taxon>
        <taxon>Bacilli</taxon>
        <taxon>Bacillales</taxon>
        <taxon>Alicyclobacillaceae</taxon>
        <taxon>Alicyclobacillus</taxon>
    </lineage>
</organism>
<name>A0A0P9GT13_9BACL</name>
<dbReference type="SUPFAM" id="SSF53098">
    <property type="entry name" value="Ribonuclease H-like"/>
    <property type="match status" value="1"/>
</dbReference>
<dbReference type="Proteomes" id="UP000050482">
    <property type="component" value="Unassembled WGS sequence"/>
</dbReference>
<gene>
    <name evidence="5" type="ORF">AN477_08070</name>
</gene>
<keyword evidence="6" id="KW-1185">Reference proteome</keyword>
<reference evidence="5 6" key="1">
    <citation type="submission" date="2015-09" db="EMBL/GenBank/DDBJ databases">
        <title>Draft genome sequence of Alicyclobacillus ferrooxydans DSM 22381.</title>
        <authorList>
            <person name="Hemp J."/>
        </authorList>
    </citation>
    <scope>NUCLEOTIDE SEQUENCE [LARGE SCALE GENOMIC DNA]</scope>
    <source>
        <strain evidence="5 6">TC-34</strain>
    </source>
</reference>
<evidence type="ECO:0000313" key="6">
    <source>
        <dbReference type="Proteomes" id="UP000050482"/>
    </source>
</evidence>
<evidence type="ECO:0000259" key="4">
    <source>
        <dbReference type="SMART" id="SM00479"/>
    </source>
</evidence>
<dbReference type="InterPro" id="IPR012337">
    <property type="entry name" value="RNaseH-like_sf"/>
</dbReference>
<dbReference type="SMART" id="SM00479">
    <property type="entry name" value="EXOIII"/>
    <property type="match status" value="1"/>
</dbReference>
<sequence>MPWFRAAPNGQNSDKLECQAFSDAHYGSAAWDLPLTEADYFVIDIETSGYSPQTDLVLSVASLQTSWHSNKPALEICHDLVGHADLSRVPQHIWTLTGLTPEILRGQAAWRDILLNTLKRAQSRVWVAHHARHELAFLQKSTRDFWRLQLRPIVVDTALVAQALTGSSTVPVLEEVCSWFDVPLGARHRADEDVKMTAMVWMKEAQLCKALGLTTVGQVVEWTLAGQH</sequence>
<dbReference type="PATRIC" id="fig|471514.4.peg.1913"/>
<dbReference type="PANTHER" id="PTHR30231:SF4">
    <property type="entry name" value="PROTEIN NEN2"/>
    <property type="match status" value="1"/>
</dbReference>
<proteinExistence type="predicted"/>
<accession>A0A0P9GT13</accession>
<dbReference type="AlphaFoldDB" id="A0A0P9GT13"/>
<dbReference type="InterPro" id="IPR013520">
    <property type="entry name" value="Ribonucl_H"/>
</dbReference>
<dbReference type="GO" id="GO:0003676">
    <property type="term" value="F:nucleic acid binding"/>
    <property type="evidence" value="ECO:0007669"/>
    <property type="project" value="InterPro"/>
</dbReference>
<keyword evidence="2" id="KW-0378">Hydrolase</keyword>
<evidence type="ECO:0000256" key="1">
    <source>
        <dbReference type="ARBA" id="ARBA00022722"/>
    </source>
</evidence>
<dbReference type="GO" id="GO:0008408">
    <property type="term" value="F:3'-5' exonuclease activity"/>
    <property type="evidence" value="ECO:0007669"/>
    <property type="project" value="TreeGrafter"/>
</dbReference>
<dbReference type="Gene3D" id="3.30.420.10">
    <property type="entry name" value="Ribonuclease H-like superfamily/Ribonuclease H"/>
    <property type="match status" value="1"/>
</dbReference>
<dbReference type="OrthoDB" id="9804290at2"/>
<dbReference type="Pfam" id="PF00929">
    <property type="entry name" value="RNase_T"/>
    <property type="match status" value="1"/>
</dbReference>
<keyword evidence="3" id="KW-0269">Exonuclease</keyword>
<evidence type="ECO:0000256" key="3">
    <source>
        <dbReference type="ARBA" id="ARBA00022839"/>
    </source>
</evidence>
<dbReference type="STRING" id="471514.AN477_08070"/>
<keyword evidence="1" id="KW-0540">Nuclease</keyword>
<evidence type="ECO:0000256" key="2">
    <source>
        <dbReference type="ARBA" id="ARBA00022801"/>
    </source>
</evidence>
<feature type="domain" description="Exonuclease" evidence="4">
    <location>
        <begin position="39"/>
        <end position="210"/>
    </location>
</feature>